<dbReference type="Gene3D" id="2.40.480.10">
    <property type="entry name" value="Allene oxide cyclase-like"/>
    <property type="match status" value="1"/>
</dbReference>
<sequence>MAEVANIFMFLSMFLAVVVVPLAQGSDDLTRKIRPGKEKVTQIHCYYHNVDHGDNPTTVTVAMAPNSMKSPTGFGIVRVLDNPLTTGPDPKSKLVGRAHGIYAVDGAFDFNILMLVDLAFTDGIYNGSTVNVVGRNHVAAGVRDTPIVGGTGVFAFARGIVTMTNYYLNFTSGLDAIIEYNLTIIHY</sequence>
<comment type="subunit">
    <text evidence="2 4">Homodimer.</text>
</comment>
<comment type="caution">
    <text evidence="5">The sequence shown here is derived from an EMBL/GenBank/DDBJ whole genome shotgun (WGS) entry which is preliminary data.</text>
</comment>
<evidence type="ECO:0000256" key="1">
    <source>
        <dbReference type="ARBA" id="ARBA00010746"/>
    </source>
</evidence>
<evidence type="ECO:0000256" key="3">
    <source>
        <dbReference type="ARBA" id="ARBA00022525"/>
    </source>
</evidence>
<evidence type="ECO:0000256" key="4">
    <source>
        <dbReference type="RuleBase" id="RU363099"/>
    </source>
</evidence>
<dbReference type="Proteomes" id="UP001370490">
    <property type="component" value="Unassembled WGS sequence"/>
</dbReference>
<dbReference type="PANTHER" id="PTHR21495">
    <property type="entry name" value="NUCLEOPORIN-RELATED"/>
    <property type="match status" value="1"/>
</dbReference>
<reference evidence="5 6" key="1">
    <citation type="submission" date="2023-12" db="EMBL/GenBank/DDBJ databases">
        <title>A high-quality genome assembly for Dillenia turbinata (Dilleniales).</title>
        <authorList>
            <person name="Chanderbali A."/>
        </authorList>
    </citation>
    <scope>NUCLEOTIDE SEQUENCE [LARGE SCALE GENOMIC DNA]</scope>
    <source>
        <strain evidence="5">LSX21</strain>
        <tissue evidence="5">Leaf</tissue>
    </source>
</reference>
<evidence type="ECO:0000313" key="6">
    <source>
        <dbReference type="Proteomes" id="UP001370490"/>
    </source>
</evidence>
<dbReference type="EMBL" id="JBAMMX010000024">
    <property type="protein sequence ID" value="KAK6916698.1"/>
    <property type="molecule type" value="Genomic_DNA"/>
</dbReference>
<dbReference type="GO" id="GO:0009699">
    <property type="term" value="P:phenylpropanoid biosynthetic process"/>
    <property type="evidence" value="ECO:0007669"/>
    <property type="project" value="UniProtKB-ARBA"/>
</dbReference>
<comment type="function">
    <text evidence="4">Dirigent proteins impart stereoselectivity on the phenoxy radical-coupling reaction, yielding optically active lignans from two molecules of coniferyl alcohol in the biosynthesis of lignans, flavonolignans, and alkaloids and thus plays a central role in plant secondary metabolism.</text>
</comment>
<organism evidence="5 6">
    <name type="scientific">Dillenia turbinata</name>
    <dbReference type="NCBI Taxonomy" id="194707"/>
    <lineage>
        <taxon>Eukaryota</taxon>
        <taxon>Viridiplantae</taxon>
        <taxon>Streptophyta</taxon>
        <taxon>Embryophyta</taxon>
        <taxon>Tracheophyta</taxon>
        <taxon>Spermatophyta</taxon>
        <taxon>Magnoliopsida</taxon>
        <taxon>eudicotyledons</taxon>
        <taxon>Gunneridae</taxon>
        <taxon>Pentapetalae</taxon>
        <taxon>Dilleniales</taxon>
        <taxon>Dilleniaceae</taxon>
        <taxon>Dillenia</taxon>
    </lineage>
</organism>
<accession>A0AAN8Z0X2</accession>
<evidence type="ECO:0000313" key="5">
    <source>
        <dbReference type="EMBL" id="KAK6916698.1"/>
    </source>
</evidence>
<keyword evidence="3 4" id="KW-0964">Secreted</keyword>
<dbReference type="Pfam" id="PF03018">
    <property type="entry name" value="Dirigent"/>
    <property type="match status" value="1"/>
</dbReference>
<dbReference type="InterPro" id="IPR004265">
    <property type="entry name" value="Dirigent"/>
</dbReference>
<dbReference type="GO" id="GO:0048046">
    <property type="term" value="C:apoplast"/>
    <property type="evidence" value="ECO:0007669"/>
    <property type="project" value="UniProtKB-SubCell"/>
</dbReference>
<keyword evidence="4" id="KW-0052">Apoplast</keyword>
<protein>
    <recommendedName>
        <fullName evidence="4">Dirigent protein</fullName>
    </recommendedName>
</protein>
<evidence type="ECO:0000256" key="2">
    <source>
        <dbReference type="ARBA" id="ARBA00011738"/>
    </source>
</evidence>
<feature type="signal peptide" evidence="4">
    <location>
        <begin position="1"/>
        <end position="25"/>
    </location>
</feature>
<comment type="similarity">
    <text evidence="1 4">Belongs to the plant dirigent protein family.</text>
</comment>
<proteinExistence type="inferred from homology"/>
<comment type="subcellular location">
    <subcellularLocation>
        <location evidence="4">Secreted</location>
        <location evidence="4">Extracellular space</location>
        <location evidence="4">Apoplast</location>
    </subcellularLocation>
</comment>
<dbReference type="AlphaFoldDB" id="A0AAN8Z0X2"/>
<keyword evidence="6" id="KW-1185">Reference proteome</keyword>
<name>A0AAN8Z0X2_9MAGN</name>
<feature type="chain" id="PRO_5042672241" description="Dirigent protein" evidence="4">
    <location>
        <begin position="26"/>
        <end position="187"/>
    </location>
</feature>
<keyword evidence="4" id="KW-0732">Signal</keyword>
<dbReference type="InterPro" id="IPR044859">
    <property type="entry name" value="Allene_oxi_cyc_Dirigent"/>
</dbReference>
<gene>
    <name evidence="5" type="ORF">RJ641_019559</name>
</gene>